<evidence type="ECO:0000313" key="15">
    <source>
        <dbReference type="EMBL" id="MEU6800360.1"/>
    </source>
</evidence>
<reference evidence="15 16" key="1">
    <citation type="submission" date="2024-06" db="EMBL/GenBank/DDBJ databases">
        <title>The Natural Products Discovery Center: Release of the First 8490 Sequenced Strains for Exploring Actinobacteria Biosynthetic Diversity.</title>
        <authorList>
            <person name="Kalkreuter E."/>
            <person name="Kautsar S.A."/>
            <person name="Yang D."/>
            <person name="Bader C.D."/>
            <person name="Teijaro C.N."/>
            <person name="Fluegel L."/>
            <person name="Davis C.M."/>
            <person name="Simpson J.R."/>
            <person name="Lauterbach L."/>
            <person name="Steele A.D."/>
            <person name="Gui C."/>
            <person name="Meng S."/>
            <person name="Li G."/>
            <person name="Viehrig K."/>
            <person name="Ye F."/>
            <person name="Su P."/>
            <person name="Kiefer A.F."/>
            <person name="Nichols A."/>
            <person name="Cepeda A.J."/>
            <person name="Yan W."/>
            <person name="Fan B."/>
            <person name="Jiang Y."/>
            <person name="Adhikari A."/>
            <person name="Zheng C.-J."/>
            <person name="Schuster L."/>
            <person name="Cowan T.M."/>
            <person name="Smanski M.J."/>
            <person name="Chevrette M.G."/>
            <person name="De Carvalho L.P.S."/>
            <person name="Shen B."/>
        </authorList>
    </citation>
    <scope>NUCLEOTIDE SEQUENCE [LARGE SCALE GENOMIC DNA]</scope>
    <source>
        <strain evidence="15 16">NPDC046851</strain>
    </source>
</reference>
<keyword evidence="10 12" id="KW-0472">Membrane</keyword>
<dbReference type="CDD" id="cd06225">
    <property type="entry name" value="HAMP"/>
    <property type="match status" value="1"/>
</dbReference>
<protein>
    <recommendedName>
        <fullName evidence="3">histidine kinase</fullName>
        <ecNumber evidence="3">2.7.13.3</ecNumber>
    </recommendedName>
</protein>
<keyword evidence="8 12" id="KW-1133">Transmembrane helix</keyword>
<evidence type="ECO:0000259" key="13">
    <source>
        <dbReference type="PROSITE" id="PS50109"/>
    </source>
</evidence>
<dbReference type="SUPFAM" id="SSF55874">
    <property type="entry name" value="ATPase domain of HSP90 chaperone/DNA topoisomerase II/histidine kinase"/>
    <property type="match status" value="1"/>
</dbReference>
<evidence type="ECO:0000256" key="9">
    <source>
        <dbReference type="ARBA" id="ARBA00023012"/>
    </source>
</evidence>
<dbReference type="PROSITE" id="PS50109">
    <property type="entry name" value="HIS_KIN"/>
    <property type="match status" value="1"/>
</dbReference>
<evidence type="ECO:0000256" key="5">
    <source>
        <dbReference type="ARBA" id="ARBA00022679"/>
    </source>
</evidence>
<name>A0ABV3AT46_9ACTN</name>
<keyword evidence="7 15" id="KW-0418">Kinase</keyword>
<dbReference type="InterPro" id="IPR036097">
    <property type="entry name" value="HisK_dim/P_sf"/>
</dbReference>
<evidence type="ECO:0000256" key="10">
    <source>
        <dbReference type="ARBA" id="ARBA00023136"/>
    </source>
</evidence>
<dbReference type="InterPro" id="IPR003660">
    <property type="entry name" value="HAMP_dom"/>
</dbReference>
<dbReference type="PANTHER" id="PTHR45436:SF5">
    <property type="entry name" value="SENSOR HISTIDINE KINASE TRCS"/>
    <property type="match status" value="1"/>
</dbReference>
<dbReference type="EMBL" id="JBEYXT010000013">
    <property type="protein sequence ID" value="MEU6800360.1"/>
    <property type="molecule type" value="Genomic_DNA"/>
</dbReference>
<dbReference type="Proteomes" id="UP001551189">
    <property type="component" value="Unassembled WGS sequence"/>
</dbReference>
<evidence type="ECO:0000256" key="1">
    <source>
        <dbReference type="ARBA" id="ARBA00000085"/>
    </source>
</evidence>
<comment type="caution">
    <text evidence="15">The sequence shown here is derived from an EMBL/GenBank/DDBJ whole genome shotgun (WGS) entry which is preliminary data.</text>
</comment>
<dbReference type="InterPro" id="IPR003594">
    <property type="entry name" value="HATPase_dom"/>
</dbReference>
<dbReference type="InterPro" id="IPR005467">
    <property type="entry name" value="His_kinase_dom"/>
</dbReference>
<feature type="transmembrane region" description="Helical" evidence="12">
    <location>
        <begin position="31"/>
        <end position="54"/>
    </location>
</feature>
<organism evidence="15 16">
    <name type="scientific">Streptomyces neyagawaensis</name>
    <dbReference type="NCBI Taxonomy" id="42238"/>
    <lineage>
        <taxon>Bacteria</taxon>
        <taxon>Bacillati</taxon>
        <taxon>Actinomycetota</taxon>
        <taxon>Actinomycetes</taxon>
        <taxon>Kitasatosporales</taxon>
        <taxon>Streptomycetaceae</taxon>
        <taxon>Streptomyces</taxon>
    </lineage>
</organism>
<dbReference type="CDD" id="cd00075">
    <property type="entry name" value="HATPase"/>
    <property type="match status" value="1"/>
</dbReference>
<keyword evidence="16" id="KW-1185">Reference proteome</keyword>
<dbReference type="Pfam" id="PF00512">
    <property type="entry name" value="HisKA"/>
    <property type="match status" value="1"/>
</dbReference>
<dbReference type="PANTHER" id="PTHR45436">
    <property type="entry name" value="SENSOR HISTIDINE KINASE YKOH"/>
    <property type="match status" value="1"/>
</dbReference>
<feature type="domain" description="Histidine kinase" evidence="13">
    <location>
        <begin position="320"/>
        <end position="534"/>
    </location>
</feature>
<sequence length="600" mass="63756">MSGRRRTRTRWWSQLGPGRGKRQPRTLRTRLVVSAVALIAVVGAVIGTVTTIALSEHLNNQLDRQVRDVGDRAAGPPLEALDGRKPSGGYLGFQKPNGSAAADNSGASMPRTTDEKLEDFVRGPTQKNTVIAAVDDSGKVSKAVVAREKSTDSGGFDRMYGTELPATATEELAAASRTGMDTVELTGLGDYRVTYVTGVKGTYYVALPTTNVDNTLNTLVIVELSVTGAGLVAASIAGSALVGVALRPLRKVAATATRVSELPLHTGEVTLNERVPESETDPHTEVGQVGAALNRMLDHIHGALHSRQKSETRVRQFVADASHELRTPLASIRGYAELTRRGREEIGPDTRHALGRIESESGRMTLLVEDLLLLARLDAGRPLQCERTDLIPLVVDTVSDARAAGRSHNWRLDLPDAPALVSADAARLQQVLVNLLANARTHTPPGTTVTARVQRRGPWMCVDVEDDGQGIPEELLPHVFERFARGDSSRSRVSGSTGLGLAIVQAVADAHGGAVTVDSVPGRTVFTVHLPVLGGPGPLLDDAANWQLDDLDHDADLDAAPDADPGAGHDAGRDTDQDFAQDIGGVGHELVDAAHRQPDS</sequence>
<dbReference type="RefSeq" id="WP_359690980.1">
    <property type="nucleotide sequence ID" value="NZ_JBEYXT010000013.1"/>
</dbReference>
<dbReference type="SMART" id="SM00387">
    <property type="entry name" value="HATPase_c"/>
    <property type="match status" value="1"/>
</dbReference>
<keyword evidence="5" id="KW-0808">Transferase</keyword>
<keyword evidence="6 12" id="KW-0812">Transmembrane</keyword>
<feature type="compositionally biased region" description="Low complexity" evidence="11">
    <location>
        <begin position="97"/>
        <end position="108"/>
    </location>
</feature>
<dbReference type="Gene3D" id="1.10.287.130">
    <property type="match status" value="1"/>
</dbReference>
<dbReference type="InterPro" id="IPR003661">
    <property type="entry name" value="HisK_dim/P_dom"/>
</dbReference>
<dbReference type="Gene3D" id="6.10.340.10">
    <property type="match status" value="1"/>
</dbReference>
<evidence type="ECO:0000259" key="14">
    <source>
        <dbReference type="PROSITE" id="PS50885"/>
    </source>
</evidence>
<gene>
    <name evidence="15" type="ORF">ABZ931_04990</name>
</gene>
<dbReference type="InterPro" id="IPR004358">
    <property type="entry name" value="Sig_transdc_His_kin-like_C"/>
</dbReference>
<keyword evidence="9" id="KW-0902">Two-component regulatory system</keyword>
<evidence type="ECO:0000256" key="11">
    <source>
        <dbReference type="SAM" id="MobiDB-lite"/>
    </source>
</evidence>
<dbReference type="SUPFAM" id="SSF47384">
    <property type="entry name" value="Homodimeric domain of signal transducing histidine kinase"/>
    <property type="match status" value="1"/>
</dbReference>
<dbReference type="InterPro" id="IPR036890">
    <property type="entry name" value="HATPase_C_sf"/>
</dbReference>
<evidence type="ECO:0000256" key="2">
    <source>
        <dbReference type="ARBA" id="ARBA00004236"/>
    </source>
</evidence>
<proteinExistence type="predicted"/>
<dbReference type="SMART" id="SM00388">
    <property type="entry name" value="HisKA"/>
    <property type="match status" value="1"/>
</dbReference>
<feature type="domain" description="HAMP" evidence="14">
    <location>
        <begin position="243"/>
        <end position="305"/>
    </location>
</feature>
<dbReference type="SMART" id="SM00304">
    <property type="entry name" value="HAMP"/>
    <property type="match status" value="1"/>
</dbReference>
<dbReference type="Pfam" id="PF00672">
    <property type="entry name" value="HAMP"/>
    <property type="match status" value="1"/>
</dbReference>
<comment type="subcellular location">
    <subcellularLocation>
        <location evidence="2">Cell membrane</location>
    </subcellularLocation>
</comment>
<evidence type="ECO:0000256" key="4">
    <source>
        <dbReference type="ARBA" id="ARBA00022553"/>
    </source>
</evidence>
<comment type="catalytic activity">
    <reaction evidence="1">
        <text>ATP + protein L-histidine = ADP + protein N-phospho-L-histidine.</text>
        <dbReference type="EC" id="2.7.13.3"/>
    </reaction>
</comment>
<dbReference type="InterPro" id="IPR050428">
    <property type="entry name" value="TCS_sensor_his_kinase"/>
</dbReference>
<evidence type="ECO:0000256" key="6">
    <source>
        <dbReference type="ARBA" id="ARBA00022692"/>
    </source>
</evidence>
<evidence type="ECO:0000256" key="3">
    <source>
        <dbReference type="ARBA" id="ARBA00012438"/>
    </source>
</evidence>
<evidence type="ECO:0000313" key="16">
    <source>
        <dbReference type="Proteomes" id="UP001551189"/>
    </source>
</evidence>
<evidence type="ECO:0000256" key="7">
    <source>
        <dbReference type="ARBA" id="ARBA00022777"/>
    </source>
</evidence>
<feature type="compositionally biased region" description="Basic and acidic residues" evidence="11">
    <location>
        <begin position="589"/>
        <end position="600"/>
    </location>
</feature>
<accession>A0ABV3AT46</accession>
<dbReference type="EC" id="2.7.13.3" evidence="3"/>
<keyword evidence="4" id="KW-0597">Phosphoprotein</keyword>
<feature type="region of interest" description="Disordered" evidence="11">
    <location>
        <begin position="73"/>
        <end position="113"/>
    </location>
</feature>
<dbReference type="PROSITE" id="PS50885">
    <property type="entry name" value="HAMP"/>
    <property type="match status" value="1"/>
</dbReference>
<dbReference type="GO" id="GO:0016301">
    <property type="term" value="F:kinase activity"/>
    <property type="evidence" value="ECO:0007669"/>
    <property type="project" value="UniProtKB-KW"/>
</dbReference>
<dbReference type="Gene3D" id="3.30.565.10">
    <property type="entry name" value="Histidine kinase-like ATPase, C-terminal domain"/>
    <property type="match status" value="1"/>
</dbReference>
<evidence type="ECO:0000256" key="12">
    <source>
        <dbReference type="SAM" id="Phobius"/>
    </source>
</evidence>
<evidence type="ECO:0000256" key="8">
    <source>
        <dbReference type="ARBA" id="ARBA00022989"/>
    </source>
</evidence>
<feature type="region of interest" description="Disordered" evidence="11">
    <location>
        <begin position="555"/>
        <end position="600"/>
    </location>
</feature>
<dbReference type="Pfam" id="PF02518">
    <property type="entry name" value="HATPase_c"/>
    <property type="match status" value="1"/>
</dbReference>
<feature type="region of interest" description="Disordered" evidence="11">
    <location>
        <begin position="1"/>
        <end position="23"/>
    </location>
</feature>
<dbReference type="CDD" id="cd00082">
    <property type="entry name" value="HisKA"/>
    <property type="match status" value="1"/>
</dbReference>
<dbReference type="PRINTS" id="PR00344">
    <property type="entry name" value="BCTRLSENSOR"/>
</dbReference>